<feature type="region of interest" description="Disordered" evidence="1">
    <location>
        <begin position="1"/>
        <end position="90"/>
    </location>
</feature>
<dbReference type="EMBL" id="NMUH01008703">
    <property type="protein sequence ID" value="MQM19155.1"/>
    <property type="molecule type" value="Genomic_DNA"/>
</dbReference>
<organism evidence="2 3">
    <name type="scientific">Colocasia esculenta</name>
    <name type="common">Wild taro</name>
    <name type="synonym">Arum esculentum</name>
    <dbReference type="NCBI Taxonomy" id="4460"/>
    <lineage>
        <taxon>Eukaryota</taxon>
        <taxon>Viridiplantae</taxon>
        <taxon>Streptophyta</taxon>
        <taxon>Embryophyta</taxon>
        <taxon>Tracheophyta</taxon>
        <taxon>Spermatophyta</taxon>
        <taxon>Magnoliopsida</taxon>
        <taxon>Liliopsida</taxon>
        <taxon>Araceae</taxon>
        <taxon>Aroideae</taxon>
        <taxon>Colocasieae</taxon>
        <taxon>Colocasia</taxon>
    </lineage>
</organism>
<keyword evidence="3" id="KW-1185">Reference proteome</keyword>
<evidence type="ECO:0000256" key="1">
    <source>
        <dbReference type="SAM" id="MobiDB-lite"/>
    </source>
</evidence>
<accession>A0A843XJ60</accession>
<feature type="compositionally biased region" description="Basic and acidic residues" evidence="1">
    <location>
        <begin position="1"/>
        <end position="10"/>
    </location>
</feature>
<proteinExistence type="predicted"/>
<comment type="caution">
    <text evidence="2">The sequence shown here is derived from an EMBL/GenBank/DDBJ whole genome shotgun (WGS) entry which is preliminary data.</text>
</comment>
<dbReference type="OrthoDB" id="786680at2759"/>
<evidence type="ECO:0000313" key="3">
    <source>
        <dbReference type="Proteomes" id="UP000652761"/>
    </source>
</evidence>
<dbReference type="AlphaFoldDB" id="A0A843XJ60"/>
<feature type="compositionally biased region" description="Polar residues" evidence="1">
    <location>
        <begin position="30"/>
        <end position="49"/>
    </location>
</feature>
<name>A0A843XJ60_COLES</name>
<sequence length="146" mass="16547">MEQYLEEKMASQKRPAAPFQRQERKKAAHQSPQCPTASGSRQVSSQHSPSGKKECPHCGRAHGFSREHSVERHQPQQQQERQRQDDKGDLEPQLECLCKLVRMPSRRSMSPKVDTRDLSQGIVLPVWDNVSTHLLGRSTHSGISVT</sequence>
<evidence type="ECO:0000313" key="2">
    <source>
        <dbReference type="EMBL" id="MQM19155.1"/>
    </source>
</evidence>
<protein>
    <submittedName>
        <fullName evidence="2">Uncharacterized protein</fullName>
    </submittedName>
</protein>
<reference evidence="2" key="1">
    <citation type="submission" date="2017-07" db="EMBL/GenBank/DDBJ databases">
        <title>Taro Niue Genome Assembly and Annotation.</title>
        <authorList>
            <person name="Atibalentja N."/>
            <person name="Keating K."/>
            <person name="Fields C.J."/>
        </authorList>
    </citation>
    <scope>NUCLEOTIDE SEQUENCE</scope>
    <source>
        <strain evidence="2">Niue_2</strain>
        <tissue evidence="2">Leaf</tissue>
    </source>
</reference>
<gene>
    <name evidence="2" type="ORF">Taro_052155</name>
</gene>
<feature type="compositionally biased region" description="Basic and acidic residues" evidence="1">
    <location>
        <begin position="64"/>
        <end position="90"/>
    </location>
</feature>
<dbReference type="Proteomes" id="UP000652761">
    <property type="component" value="Unassembled WGS sequence"/>
</dbReference>